<evidence type="ECO:0000259" key="2">
    <source>
        <dbReference type="Pfam" id="PF01266"/>
    </source>
</evidence>
<accession>H5TJZ1</accession>
<dbReference type="PANTHER" id="PTHR13847:SF287">
    <property type="entry name" value="FAD-DEPENDENT OXIDOREDUCTASE DOMAIN-CONTAINING PROTEIN 1"/>
    <property type="match status" value="1"/>
</dbReference>
<comment type="caution">
    <text evidence="3">The sequence shown here is derived from an EMBL/GenBank/DDBJ whole genome shotgun (WGS) entry which is preliminary data.</text>
</comment>
<evidence type="ECO:0000313" key="4">
    <source>
        <dbReference type="Proteomes" id="UP000005038"/>
    </source>
</evidence>
<dbReference type="Proteomes" id="UP000005038">
    <property type="component" value="Unassembled WGS sequence"/>
</dbReference>
<name>H5TJZ1_GORO1</name>
<reference evidence="3" key="1">
    <citation type="submission" date="2012-02" db="EMBL/GenBank/DDBJ databases">
        <title>Whole genome shotgun sequence of Gordonia otitidis NBRC 100426.</title>
        <authorList>
            <person name="Yoshida I."/>
            <person name="Hosoyama A."/>
            <person name="Tsuchikane K."/>
            <person name="Katsumata H."/>
            <person name="Yamazaki S."/>
            <person name="Fujita N."/>
        </authorList>
    </citation>
    <scope>NUCLEOTIDE SEQUENCE [LARGE SCALE GENOMIC DNA]</scope>
    <source>
        <strain evidence="3">NBRC 100426</strain>
    </source>
</reference>
<dbReference type="RefSeq" id="WP_007238043.1">
    <property type="nucleotide sequence ID" value="NZ_BAFB01000082.1"/>
</dbReference>
<dbReference type="SUPFAM" id="SSF51905">
    <property type="entry name" value="FAD/NAD(P)-binding domain"/>
    <property type="match status" value="1"/>
</dbReference>
<dbReference type="InterPro" id="IPR036188">
    <property type="entry name" value="FAD/NAD-bd_sf"/>
</dbReference>
<dbReference type="GO" id="GO:0016491">
    <property type="term" value="F:oxidoreductase activity"/>
    <property type="evidence" value="ECO:0007669"/>
    <property type="project" value="UniProtKB-KW"/>
</dbReference>
<dbReference type="EMBL" id="BAFB01000082">
    <property type="protein sequence ID" value="GAB33799.1"/>
    <property type="molecule type" value="Genomic_DNA"/>
</dbReference>
<evidence type="ECO:0000256" key="1">
    <source>
        <dbReference type="ARBA" id="ARBA00023002"/>
    </source>
</evidence>
<keyword evidence="4" id="KW-1185">Reference proteome</keyword>
<dbReference type="Gene3D" id="3.30.9.10">
    <property type="entry name" value="D-Amino Acid Oxidase, subunit A, domain 2"/>
    <property type="match status" value="1"/>
</dbReference>
<organism evidence="3 4">
    <name type="scientific">Gordonia otitidis (strain DSM 44809 / CCUG 52243 / JCM 12355 / NBRC 100426 / IFM 10032)</name>
    <dbReference type="NCBI Taxonomy" id="1108044"/>
    <lineage>
        <taxon>Bacteria</taxon>
        <taxon>Bacillati</taxon>
        <taxon>Actinomycetota</taxon>
        <taxon>Actinomycetes</taxon>
        <taxon>Mycobacteriales</taxon>
        <taxon>Gordoniaceae</taxon>
        <taxon>Gordonia</taxon>
    </lineage>
</organism>
<dbReference type="InterPro" id="IPR006076">
    <property type="entry name" value="FAD-dep_OxRdtase"/>
</dbReference>
<feature type="domain" description="FAD dependent oxidoreductase" evidence="2">
    <location>
        <begin position="12"/>
        <end position="353"/>
    </location>
</feature>
<dbReference type="GO" id="GO:0005737">
    <property type="term" value="C:cytoplasm"/>
    <property type="evidence" value="ECO:0007669"/>
    <property type="project" value="TreeGrafter"/>
</dbReference>
<protein>
    <submittedName>
        <fullName evidence="3">Oxidoreductase</fullName>
    </submittedName>
</protein>
<evidence type="ECO:0000313" key="3">
    <source>
        <dbReference type="EMBL" id="GAB33799.1"/>
    </source>
</evidence>
<dbReference type="AlphaFoldDB" id="H5TJZ1"/>
<gene>
    <name evidence="3" type="ORF">GOOTI_082_00290</name>
</gene>
<sequence>MSTNPSSTRHFDTVVIGGGMAGVSIAYELAAHQSVAVVEMESTLAYHSTGRSAAAFLESYGNQTIRLLTTASRSFFADEDGHFDVPVAQPLNLLMIANDDEQHALRELHHEISARNDLVELVSGDTAEQLNPLLRPGYTTLGMIDRSALELDVHALHQWYLRGFRARGGTVVRSAGIVDATHTGHGWDLTDAAGSGYRAQTVVNAAGAWCDRVAGALGAKPIGIRPLRRTAFMVSAPPVTTDAAIPLTMAASENFYVKPDGAQYLCSPADETPQEPGDARPDELEIARAIESINDATTLGIRSVNSAWAGLRSFVADRTPVVGPDTTVDGLFWHAAQGGYGIQIAPALARFGAALVTGEPLPTDLADLGLTPSMLGRDRATLATIGDK</sequence>
<dbReference type="Gene3D" id="3.50.50.60">
    <property type="entry name" value="FAD/NAD(P)-binding domain"/>
    <property type="match status" value="1"/>
</dbReference>
<keyword evidence="1" id="KW-0560">Oxidoreductase</keyword>
<proteinExistence type="predicted"/>
<dbReference type="STRING" id="1108044.GOOTI_082_00290"/>
<dbReference type="PANTHER" id="PTHR13847">
    <property type="entry name" value="SARCOSINE DEHYDROGENASE-RELATED"/>
    <property type="match status" value="1"/>
</dbReference>
<dbReference type="Pfam" id="PF01266">
    <property type="entry name" value="DAO"/>
    <property type="match status" value="1"/>
</dbReference>
<dbReference type="OrthoDB" id="9806257at2"/>